<feature type="binding site" evidence="4">
    <location>
        <position position="132"/>
    </location>
    <ligand>
        <name>D-ribulose 5-phosphate</name>
        <dbReference type="ChEBI" id="CHEBI:58121"/>
    </ligand>
</feature>
<dbReference type="SUPFAM" id="SSF89623">
    <property type="entry name" value="Ribose/Galactose isomerase RpiB/AlsB"/>
    <property type="match status" value="1"/>
</dbReference>
<evidence type="ECO:0000256" key="2">
    <source>
        <dbReference type="ARBA" id="ARBA00023235"/>
    </source>
</evidence>
<evidence type="ECO:0000256" key="3">
    <source>
        <dbReference type="PIRSR" id="PIRSR005384-1"/>
    </source>
</evidence>
<dbReference type="InterPro" id="IPR003500">
    <property type="entry name" value="RpiB_LacA_LacB"/>
</dbReference>
<comment type="similarity">
    <text evidence="1">Belongs to the LacAB/RpiB family.</text>
</comment>
<name>A0A4Q5LUY3_9BACT</name>
<feature type="binding site" evidence="4">
    <location>
        <position position="99"/>
    </location>
    <ligand>
        <name>D-ribulose 5-phosphate</name>
        <dbReference type="ChEBI" id="CHEBI:58121"/>
    </ligand>
</feature>
<dbReference type="InterPro" id="IPR004785">
    <property type="entry name" value="RpiB"/>
</dbReference>
<feature type="binding site" evidence="4">
    <location>
        <begin position="8"/>
        <end position="9"/>
    </location>
    <ligand>
        <name>D-ribulose 5-phosphate</name>
        <dbReference type="ChEBI" id="CHEBI:58121"/>
    </ligand>
</feature>
<dbReference type="GO" id="GO:0009052">
    <property type="term" value="P:pentose-phosphate shunt, non-oxidative branch"/>
    <property type="evidence" value="ECO:0007669"/>
    <property type="project" value="TreeGrafter"/>
</dbReference>
<keyword evidence="2 5" id="KW-0413">Isomerase</keyword>
<dbReference type="Pfam" id="PF02502">
    <property type="entry name" value="LacAB_rpiB"/>
    <property type="match status" value="1"/>
</dbReference>
<dbReference type="Proteomes" id="UP000293162">
    <property type="component" value="Unassembled WGS sequence"/>
</dbReference>
<reference evidence="5 6" key="1">
    <citation type="submission" date="2019-02" db="EMBL/GenBank/DDBJ databases">
        <title>Bacterial novel species Emticicia sp. 17J42-9 isolated from soil.</title>
        <authorList>
            <person name="Jung H.-Y."/>
        </authorList>
    </citation>
    <scope>NUCLEOTIDE SEQUENCE [LARGE SCALE GENOMIC DNA]</scope>
    <source>
        <strain evidence="5 6">17J42-9</strain>
    </source>
</reference>
<evidence type="ECO:0000256" key="1">
    <source>
        <dbReference type="ARBA" id="ARBA00008754"/>
    </source>
</evidence>
<dbReference type="NCBIfam" id="TIGR00689">
    <property type="entry name" value="rpiB_lacA_lacB"/>
    <property type="match status" value="1"/>
</dbReference>
<dbReference type="OrthoDB" id="1778624at2"/>
<accession>A0A4Q5LUY3</accession>
<protein>
    <submittedName>
        <fullName evidence="5">Ribose 5-phosphate isomerase B</fullName>
        <ecNumber evidence="5">5.3.1.6</ecNumber>
    </submittedName>
</protein>
<dbReference type="InterPro" id="IPR036569">
    <property type="entry name" value="RpiB_LacA_LacB_sf"/>
</dbReference>
<dbReference type="PIRSF" id="PIRSF005384">
    <property type="entry name" value="RpiB_LacA_B"/>
    <property type="match status" value="1"/>
</dbReference>
<feature type="binding site" evidence="4">
    <location>
        <position position="109"/>
    </location>
    <ligand>
        <name>D-ribulose 5-phosphate</name>
        <dbReference type="ChEBI" id="CHEBI:58121"/>
    </ligand>
</feature>
<dbReference type="GO" id="GO:0019316">
    <property type="term" value="P:D-allose catabolic process"/>
    <property type="evidence" value="ECO:0007669"/>
    <property type="project" value="TreeGrafter"/>
</dbReference>
<dbReference type="RefSeq" id="WP_130023347.1">
    <property type="nucleotide sequence ID" value="NZ_SEWF01000043.1"/>
</dbReference>
<organism evidence="5 6">
    <name type="scientific">Emticicia agri</name>
    <dbReference type="NCBI Taxonomy" id="2492393"/>
    <lineage>
        <taxon>Bacteria</taxon>
        <taxon>Pseudomonadati</taxon>
        <taxon>Bacteroidota</taxon>
        <taxon>Cytophagia</taxon>
        <taxon>Cytophagales</taxon>
        <taxon>Leadbetterellaceae</taxon>
        <taxon>Emticicia</taxon>
    </lineage>
</organism>
<feature type="binding site" evidence="4">
    <location>
        <begin position="66"/>
        <end position="70"/>
    </location>
    <ligand>
        <name>D-ribulose 5-phosphate</name>
        <dbReference type="ChEBI" id="CHEBI:58121"/>
    </ligand>
</feature>
<dbReference type="Gene3D" id="3.40.1400.10">
    <property type="entry name" value="Sugar-phosphate isomerase, RpiB/LacA/LacB"/>
    <property type="match status" value="1"/>
</dbReference>
<evidence type="ECO:0000313" key="5">
    <source>
        <dbReference type="EMBL" id="RYU93516.1"/>
    </source>
</evidence>
<dbReference type="NCBIfam" id="TIGR01120">
    <property type="entry name" value="rpiB"/>
    <property type="match status" value="1"/>
</dbReference>
<proteinExistence type="inferred from homology"/>
<dbReference type="PANTHER" id="PTHR30345:SF0">
    <property type="entry name" value="DNA DAMAGE-REPAIR_TOLERATION PROTEIN DRT102"/>
    <property type="match status" value="1"/>
</dbReference>
<dbReference type="PANTHER" id="PTHR30345">
    <property type="entry name" value="RIBOSE-5-PHOSPHATE ISOMERASE B"/>
    <property type="match status" value="1"/>
</dbReference>
<feature type="active site" description="Proton donor" evidence="3">
    <location>
        <position position="98"/>
    </location>
</feature>
<dbReference type="GO" id="GO:0004751">
    <property type="term" value="F:ribose-5-phosphate isomerase activity"/>
    <property type="evidence" value="ECO:0007669"/>
    <property type="project" value="UniProtKB-EC"/>
</dbReference>
<dbReference type="EC" id="5.3.1.6" evidence="5"/>
<dbReference type="AlphaFoldDB" id="A0A4Q5LUY3"/>
<feature type="binding site" evidence="4">
    <location>
        <position position="136"/>
    </location>
    <ligand>
        <name>D-ribulose 5-phosphate</name>
        <dbReference type="ChEBI" id="CHEBI:58121"/>
    </ligand>
</feature>
<dbReference type="NCBIfam" id="NF004051">
    <property type="entry name" value="PRK05571.1"/>
    <property type="match status" value="1"/>
</dbReference>
<keyword evidence="6" id="KW-1185">Reference proteome</keyword>
<evidence type="ECO:0000313" key="6">
    <source>
        <dbReference type="Proteomes" id="UP000293162"/>
    </source>
</evidence>
<evidence type="ECO:0000256" key="4">
    <source>
        <dbReference type="PIRSR" id="PIRSR005384-2"/>
    </source>
</evidence>
<gene>
    <name evidence="5" type="primary">rpiB</name>
    <name evidence="5" type="ORF">EWM59_21660</name>
</gene>
<dbReference type="EMBL" id="SEWF01000043">
    <property type="protein sequence ID" value="RYU93516.1"/>
    <property type="molecule type" value="Genomic_DNA"/>
</dbReference>
<feature type="active site" description="Proton acceptor" evidence="3">
    <location>
        <position position="65"/>
    </location>
</feature>
<comment type="caution">
    <text evidence="5">The sequence shown here is derived from an EMBL/GenBank/DDBJ whole genome shotgun (WGS) entry which is preliminary data.</text>
</comment>
<sequence length="142" mass="15644">MKVAIAGDHAGFEYKKVILQWLQGQNFETADFGPYTPESMDYPDTTHPLASAVEKGDYEFGVLICGSGNGVCITANHHQGIRAGLAWNIEVAQLIRQHNNANIICLPARFIDLELALECVKTFLNTPFEGGRHARRADKIAC</sequence>